<reference evidence="8" key="1">
    <citation type="journal article" date="2023" name="Arch. Microbiol.">
        <title>Desulfoferula mesophilus gen. nov. sp. nov., a mesophilic sulfate-reducing bacterium isolated from a brackish lake sediment.</title>
        <authorList>
            <person name="Watanabe T."/>
            <person name="Yabe T."/>
            <person name="Tsuji J.M."/>
            <person name="Fukui M."/>
        </authorList>
    </citation>
    <scope>NUCLEOTIDE SEQUENCE [LARGE SCALE GENOMIC DNA]</scope>
    <source>
        <strain evidence="8">12FAK</strain>
    </source>
</reference>
<feature type="domain" description="Dihydroprymidine dehydrogenase" evidence="6">
    <location>
        <begin position="72"/>
        <end position="153"/>
    </location>
</feature>
<evidence type="ECO:0000259" key="6">
    <source>
        <dbReference type="Pfam" id="PF14691"/>
    </source>
</evidence>
<dbReference type="PRINTS" id="PR00469">
    <property type="entry name" value="PNDRDTASEII"/>
</dbReference>
<dbReference type="EMBL" id="AP028679">
    <property type="protein sequence ID" value="BEQ14651.1"/>
    <property type="molecule type" value="Genomic_DNA"/>
</dbReference>
<dbReference type="InterPro" id="IPR017900">
    <property type="entry name" value="4Fe4S_Fe_S_CS"/>
</dbReference>
<evidence type="ECO:0000256" key="2">
    <source>
        <dbReference type="ARBA" id="ARBA00023004"/>
    </source>
</evidence>
<feature type="domain" description="FAD/NAD(P)-binding" evidence="5">
    <location>
        <begin position="564"/>
        <end position="807"/>
    </location>
</feature>
<dbReference type="Proteomes" id="UP001366166">
    <property type="component" value="Chromosome"/>
</dbReference>
<feature type="domain" description="FAD/NAD(P)-binding" evidence="5">
    <location>
        <begin position="980"/>
        <end position="1120"/>
    </location>
</feature>
<dbReference type="Gene3D" id="3.30.70.20">
    <property type="match status" value="1"/>
</dbReference>
<evidence type="ECO:0000259" key="5">
    <source>
        <dbReference type="Pfam" id="PF07992"/>
    </source>
</evidence>
<feature type="domain" description="4Fe-4S ferredoxin-type" evidence="4">
    <location>
        <begin position="21"/>
        <end position="37"/>
    </location>
</feature>
<dbReference type="GO" id="GO:0016491">
    <property type="term" value="F:oxidoreductase activity"/>
    <property type="evidence" value="ECO:0007669"/>
    <property type="project" value="InterPro"/>
</dbReference>
<dbReference type="InterPro" id="IPR009051">
    <property type="entry name" value="Helical_ferredxn"/>
</dbReference>
<dbReference type="SUPFAM" id="SSF51971">
    <property type="entry name" value="Nucleotide-binding domain"/>
    <property type="match status" value="1"/>
</dbReference>
<feature type="domain" description="FAD/NAD(P)-binding" evidence="5">
    <location>
        <begin position="167"/>
        <end position="464"/>
    </location>
</feature>
<dbReference type="SUPFAM" id="SSF54862">
    <property type="entry name" value="4Fe-4S ferredoxins"/>
    <property type="match status" value="1"/>
</dbReference>
<dbReference type="Gene3D" id="3.40.50.720">
    <property type="entry name" value="NAD(P)-binding Rossmann-like Domain"/>
    <property type="match status" value="1"/>
</dbReference>
<dbReference type="KEGG" id="dmp:FAK_17170"/>
<dbReference type="InterPro" id="IPR028261">
    <property type="entry name" value="DPD_II"/>
</dbReference>
<evidence type="ECO:0000313" key="8">
    <source>
        <dbReference type="Proteomes" id="UP001366166"/>
    </source>
</evidence>
<evidence type="ECO:0000256" key="3">
    <source>
        <dbReference type="ARBA" id="ARBA00023014"/>
    </source>
</evidence>
<dbReference type="Gene3D" id="3.50.50.60">
    <property type="entry name" value="FAD/NAD(P)-binding domain"/>
    <property type="match status" value="2"/>
</dbReference>
<dbReference type="PROSITE" id="PS00198">
    <property type="entry name" value="4FE4S_FER_1"/>
    <property type="match status" value="2"/>
</dbReference>
<evidence type="ECO:0000313" key="7">
    <source>
        <dbReference type="EMBL" id="BEQ14651.1"/>
    </source>
</evidence>
<proteinExistence type="predicted"/>
<dbReference type="GO" id="GO:0046872">
    <property type="term" value="F:metal ion binding"/>
    <property type="evidence" value="ECO:0007669"/>
    <property type="project" value="UniProtKB-KW"/>
</dbReference>
<evidence type="ECO:0000256" key="1">
    <source>
        <dbReference type="ARBA" id="ARBA00022723"/>
    </source>
</evidence>
<accession>A0AAU9EL05</accession>
<feature type="domain" description="4Fe-4S ferredoxin-type" evidence="4">
    <location>
        <begin position="1351"/>
        <end position="1373"/>
    </location>
</feature>
<keyword evidence="3" id="KW-0411">Iron-sulfur</keyword>
<keyword evidence="8" id="KW-1185">Reference proteome</keyword>
<organism evidence="7 8">
    <name type="scientific">Desulfoferula mesophila</name>
    <dbReference type="NCBI Taxonomy" id="3058419"/>
    <lineage>
        <taxon>Bacteria</taxon>
        <taxon>Pseudomonadati</taxon>
        <taxon>Thermodesulfobacteriota</taxon>
        <taxon>Desulfarculia</taxon>
        <taxon>Desulfarculales</taxon>
        <taxon>Desulfarculaceae</taxon>
        <taxon>Desulfoferula</taxon>
    </lineage>
</organism>
<dbReference type="Pfam" id="PF07992">
    <property type="entry name" value="Pyr_redox_2"/>
    <property type="match status" value="3"/>
</dbReference>
<dbReference type="SUPFAM" id="SSF51905">
    <property type="entry name" value="FAD/NAD(P)-binding domain"/>
    <property type="match status" value="2"/>
</dbReference>
<dbReference type="PANTHER" id="PTHR42783:SF3">
    <property type="entry name" value="GLUTAMATE SYNTHASE [NADPH] SMALL CHAIN-RELATED"/>
    <property type="match status" value="1"/>
</dbReference>
<keyword evidence="1" id="KW-0479">Metal-binding</keyword>
<dbReference type="InterPro" id="IPR036188">
    <property type="entry name" value="FAD/NAD-bd_sf"/>
</dbReference>
<evidence type="ECO:0000259" key="4">
    <source>
        <dbReference type="Pfam" id="PF00037"/>
    </source>
</evidence>
<dbReference type="GO" id="GO:0051536">
    <property type="term" value="F:iron-sulfur cluster binding"/>
    <property type="evidence" value="ECO:0007669"/>
    <property type="project" value="UniProtKB-KW"/>
</dbReference>
<dbReference type="Gene3D" id="1.10.1060.10">
    <property type="entry name" value="Alpha-helical ferredoxin"/>
    <property type="match status" value="2"/>
</dbReference>
<gene>
    <name evidence="7" type="ORF">FAK_17170</name>
</gene>
<dbReference type="Pfam" id="PF00037">
    <property type="entry name" value="Fer4"/>
    <property type="match status" value="2"/>
</dbReference>
<dbReference type="PANTHER" id="PTHR42783">
    <property type="entry name" value="GLUTAMATE SYNTHASE [NADPH] SMALL CHAIN"/>
    <property type="match status" value="1"/>
</dbReference>
<name>A0AAU9EL05_9BACT</name>
<protein>
    <submittedName>
        <fullName evidence="7">4Fe-4S ferredoxin</fullName>
    </submittedName>
</protein>
<keyword evidence="2" id="KW-0408">Iron</keyword>
<dbReference type="PRINTS" id="PR00368">
    <property type="entry name" value="FADPNR"/>
</dbReference>
<dbReference type="SUPFAM" id="SSF46548">
    <property type="entry name" value="alpha-helical ferredoxin"/>
    <property type="match status" value="2"/>
</dbReference>
<sequence>MGLDGEEGDFTARVLQHPRFVDLEKCTACGECAKVCPIPLDSEYDAGIAQRRAAYKRYAQAIPGAYAISKRGQSPCKVACPAHIAVQGYVNLIAAGRYREALKVIRDENPLPAVCGRVCTHPCETACARGELDEPIAIRDLKRFVAEWEIEQGEMDLPETKPPRDEKIAVIGSGPAGLSAAYYLALEGFAVTIFESLPVAGGMLRVGIPDYRLPQRILDYEIDYIKALGVEIRLNSTLGEDFTVGQLQQEGYKAVIMAVGAHRCLTLGVEGEDVPGVQPGVEFLRRAGLGQANSPGRRVVVVGGGNVAIDSARTALRLGSQEVTILYRRTRNEMPAYEDEVEEALEEGVQIQFLVAPKRFISSGGKLTGVEVIKMELGEPDASGRARPQEIPGSEYVIEVDGALAAIGQEPDLECLDDTCRLDVGKKNCLQVDEVSLQTNLPFVFAGGDAVLGPATVIEAVAQGKEAARSVTALVEGRDLKQGRPRKLTPVQPEKIDKAPQAREHLPHADPAERARNFKEVLGPYTEEQARAEASRCLACAGCAECMLCVDACLAGAVNHDEAPREVSLNVGSVVLASGARPYQPNGLGLDFRFGQNPNVLTALEFERLLSPAGPTQGHLVRLSDHQEPLKIAWLQCVGSRDTHNCGNGYCSSVCCMYAIKQALVAKEHAPGDLDCAIFNMDIRTFGKDYELYYQRARDQAGVRFIKSRAHTIYDDPATGGLLIEYATDDGQAKVEAFDLVVLSVGLQVPASSGELAQRLGIELDKYRFAVTDPMTPVATNRAGVMVCGSFQGPKDIPSSVTEASAAAAAAAGKLSPARWSATRAVEIPPERDVAAEEPRVGVFVCKCGINIAGVVDVPSVTEYAASLPHVVVADDGLFVCSQDVQEQMKAKIAEHNLNRVVVASCSPKTHEPIFMDTLTACGLNKYLFEMANIRNHDSWVHSGEPALATAKAKDLVRAAVARVSTHRALPRMTVGVKPRCLVVGAGVAGLTASLSLAEQGFEVVLVEREANLGGFARQLTHTIEGADINAHVDGLVQRVMEHDNIQLLTETVITSFSGYRGNFTTEVIVGPAMYERKINHGALILATGAGEYQPSEYGYGEDPRVVTQVELAQRLEDPEGAKGLDAVVMIQCVGSRREDYPNCSRICCQSAVKNALHLKELNPEMQVYVLYRDMRTYGLMEDYYTEARKKGVVFFRYDQEHPPEVTPTEDGIQVSFIDHVLGREIQARADLLVLSAGMRPRESEDLYSIMKLARNADGYLLEAHVKLRPVDMATDGVYVCGTAHGPKLVGESIAQALAAAGRAATLLSQSELELSPVTSRVNPDLCASCLVCVYSCPYGVPRINEDGVSQIDEALCRGCGICAAECPAKAIELNWYEDDQILAQVDGLLEGVM</sequence>
<dbReference type="InterPro" id="IPR017896">
    <property type="entry name" value="4Fe4S_Fe-S-bd"/>
</dbReference>
<dbReference type="InterPro" id="IPR023753">
    <property type="entry name" value="FAD/NAD-binding_dom"/>
</dbReference>
<dbReference type="Pfam" id="PF14691">
    <property type="entry name" value="Fer4_20"/>
    <property type="match status" value="1"/>
</dbReference>